<dbReference type="KEGG" id="als:DJ013_16165"/>
<name>A0A2Z4GFR3_9BACT</name>
<sequence>MSCNVEYLDTTKIKNEIEAHKIKKVSESEVLVALNDRGKSVETLFLKLDCTKRNAQLDSLSAIEGVEVEKVFPATYVALNDKEKEVIEALAYSAEQNETFNATPQKLSETEYAYYFSSDNTQCSDSTASDHFFWRVLFQKEILVNSIR</sequence>
<proteinExistence type="predicted"/>
<evidence type="ECO:0000313" key="1">
    <source>
        <dbReference type="EMBL" id="AWV99623.1"/>
    </source>
</evidence>
<gene>
    <name evidence="1" type="ORF">DJ013_16165</name>
</gene>
<dbReference type="AlphaFoldDB" id="A0A2Z4GFR3"/>
<dbReference type="OrthoDB" id="10003116at2"/>
<accession>A0A2Z4GFR3</accession>
<protein>
    <submittedName>
        <fullName evidence="1">Uncharacterized protein</fullName>
    </submittedName>
</protein>
<reference evidence="1 2" key="1">
    <citation type="submission" date="2018-05" db="EMBL/GenBank/DDBJ databases">
        <title>Complete genome sequence of Arcticibacterium luteifluviistationis SM1504T, a cytophagaceae bacterium isolated from Arctic surface seawater.</title>
        <authorList>
            <person name="Li Y."/>
            <person name="Qin Q.-L."/>
        </authorList>
    </citation>
    <scope>NUCLEOTIDE SEQUENCE [LARGE SCALE GENOMIC DNA]</scope>
    <source>
        <strain evidence="1 2">SM1504</strain>
    </source>
</reference>
<evidence type="ECO:0000313" key="2">
    <source>
        <dbReference type="Proteomes" id="UP000249873"/>
    </source>
</evidence>
<organism evidence="1 2">
    <name type="scientific">Arcticibacterium luteifluviistationis</name>
    <dbReference type="NCBI Taxonomy" id="1784714"/>
    <lineage>
        <taxon>Bacteria</taxon>
        <taxon>Pseudomonadati</taxon>
        <taxon>Bacteroidota</taxon>
        <taxon>Cytophagia</taxon>
        <taxon>Cytophagales</taxon>
        <taxon>Leadbetterellaceae</taxon>
        <taxon>Arcticibacterium</taxon>
    </lineage>
</organism>
<dbReference type="Proteomes" id="UP000249873">
    <property type="component" value="Chromosome"/>
</dbReference>
<dbReference type="EMBL" id="CP029480">
    <property type="protein sequence ID" value="AWV99623.1"/>
    <property type="molecule type" value="Genomic_DNA"/>
</dbReference>
<keyword evidence="2" id="KW-1185">Reference proteome</keyword>